<dbReference type="InterPro" id="IPR000212">
    <property type="entry name" value="DNA_helicase_UvrD/REP"/>
</dbReference>
<dbReference type="Proteomes" id="UP000247980">
    <property type="component" value="Unassembled WGS sequence"/>
</dbReference>
<dbReference type="EMBL" id="QJVC01000003">
    <property type="protein sequence ID" value="PYI39483.1"/>
    <property type="molecule type" value="Genomic_DNA"/>
</dbReference>
<protein>
    <recommendedName>
        <fullName evidence="7">UvrD-like helicase ATP-binding domain-containing protein</fullName>
    </recommendedName>
</protein>
<gene>
    <name evidence="8" type="ORF">CVS30_05930</name>
</gene>
<dbReference type="Gene3D" id="3.40.50.300">
    <property type="entry name" value="P-loop containing nucleotide triphosphate hydrolases"/>
    <property type="match status" value="1"/>
</dbReference>
<dbReference type="OrthoDB" id="9810135at2"/>
<evidence type="ECO:0000313" key="9">
    <source>
        <dbReference type="Proteomes" id="UP000247980"/>
    </source>
</evidence>
<sequence length="673" mass="74340">MAERSEWNSDVLDSPTFSADEIGRVVASMRIKNLDIERYRFVSDLASFDVCACPGSGKTTLVVAKVLLLSRKWVSRTRGMLLLSHTNVAKDEISRRFLALGEELSSNGRPHYVGTIHSFVNKFLTIPYLLSIGIEQKAVDDAIAIRVRNQLLGGKLYGLRGFLERKHSSLEAIKITESDLDKPFGVNLLGVASLGTDSYSSAAAAVRGSVELGYLRHDEIFVFANRYLELYPEIAPALRHRFPYISIDEMQDTTSEQAKLLNQIFPYDHEDICVQRIGDPNQAIFGTDHENGYPQSNHFSIADSFRFDASIASLASPLAVYPVEPSGLRGTSLGHSTSTTRHAFIVFHPERIDRVLPCFAQIVADSVPENVLLSKKISALGARHFLPDNEVENPDHFPKIVKHYLPSYTPGSSVTKKSHQTFIEYVVHARARVAESGQLSEGLEHIAGGLLSAINSGLTYGDRIAIKQRKYRQFLDLLAAGNSELFDFQAELCAILSADTQPTFAELEALSQLALTLLTLTISELGSTPNLAVFFEPVGTELLTTRPEMASNRPTNTFVYRREDLTDICVEVSSIHAAKGETHGATLILDTFNRARFVGKLLPWLSGKKSNTTASTLIGDKKRLHECYVAMTRPSDLLAVAAVEKSLGKTTNEIEKSIQALEAHGWEVFRITA</sequence>
<dbReference type="GO" id="GO:0005524">
    <property type="term" value="F:ATP binding"/>
    <property type="evidence" value="ECO:0007669"/>
    <property type="project" value="UniProtKB-UniRule"/>
</dbReference>
<evidence type="ECO:0000256" key="4">
    <source>
        <dbReference type="ARBA" id="ARBA00022840"/>
    </source>
</evidence>
<dbReference type="InterPro" id="IPR014016">
    <property type="entry name" value="UvrD-like_ATP-bd"/>
</dbReference>
<evidence type="ECO:0000256" key="1">
    <source>
        <dbReference type="ARBA" id="ARBA00022741"/>
    </source>
</evidence>
<evidence type="ECO:0000256" key="3">
    <source>
        <dbReference type="ARBA" id="ARBA00022806"/>
    </source>
</evidence>
<feature type="binding site" evidence="6">
    <location>
        <begin position="52"/>
        <end position="59"/>
    </location>
    <ligand>
        <name>ATP</name>
        <dbReference type="ChEBI" id="CHEBI:30616"/>
    </ligand>
</feature>
<dbReference type="PANTHER" id="PTHR11070:SF2">
    <property type="entry name" value="ATP-DEPENDENT DNA HELICASE SRS2"/>
    <property type="match status" value="1"/>
</dbReference>
<keyword evidence="9" id="KW-1185">Reference proteome</keyword>
<dbReference type="Pfam" id="PF00580">
    <property type="entry name" value="UvrD-helicase"/>
    <property type="match status" value="2"/>
</dbReference>
<reference evidence="8 9" key="1">
    <citation type="submission" date="2018-05" db="EMBL/GenBank/DDBJ databases">
        <title>Genetic diversity of glacier-inhabiting Cryobacterium bacteria in China and description of Cryobacterium mengkeensis sp. nov. and Arthrobacter glacialis sp. nov.</title>
        <authorList>
            <person name="Liu Q."/>
            <person name="Xin Y.-H."/>
        </authorList>
    </citation>
    <scope>NUCLEOTIDE SEQUENCE [LARGE SCALE GENOMIC DNA]</scope>
    <source>
        <strain evidence="8 9">B7</strain>
    </source>
</reference>
<keyword evidence="2 6" id="KW-0378">Hydrolase</keyword>
<dbReference type="PROSITE" id="PS51198">
    <property type="entry name" value="UVRD_HELICASE_ATP_BIND"/>
    <property type="match status" value="1"/>
</dbReference>
<dbReference type="RefSeq" id="WP_110484387.1">
    <property type="nucleotide sequence ID" value="NZ_QJVC01000003.1"/>
</dbReference>
<keyword evidence="5" id="KW-0238">DNA-binding</keyword>
<dbReference type="InterPro" id="IPR013986">
    <property type="entry name" value="DExx_box_DNA_helicase_dom_sf"/>
</dbReference>
<dbReference type="SUPFAM" id="SSF52540">
    <property type="entry name" value="P-loop containing nucleoside triphosphate hydrolases"/>
    <property type="match status" value="1"/>
</dbReference>
<dbReference type="GO" id="GO:0016787">
    <property type="term" value="F:hydrolase activity"/>
    <property type="evidence" value="ECO:0007669"/>
    <property type="project" value="UniProtKB-UniRule"/>
</dbReference>
<dbReference type="InterPro" id="IPR027417">
    <property type="entry name" value="P-loop_NTPase"/>
</dbReference>
<dbReference type="AlphaFoldDB" id="A0A2V5IYJ0"/>
<dbReference type="Gene3D" id="1.10.10.160">
    <property type="match status" value="1"/>
</dbReference>
<dbReference type="GO" id="GO:0003677">
    <property type="term" value="F:DNA binding"/>
    <property type="evidence" value="ECO:0007669"/>
    <property type="project" value="UniProtKB-KW"/>
</dbReference>
<keyword evidence="1 6" id="KW-0547">Nucleotide-binding</keyword>
<accession>A0A2V5IYJ0</accession>
<keyword evidence="4 6" id="KW-0067">ATP-binding</keyword>
<evidence type="ECO:0000256" key="6">
    <source>
        <dbReference type="PROSITE-ProRule" id="PRU00560"/>
    </source>
</evidence>
<organism evidence="8 9">
    <name type="scientific">Arthrobacter psychrolactophilus</name>
    <dbReference type="NCBI Taxonomy" id="92442"/>
    <lineage>
        <taxon>Bacteria</taxon>
        <taxon>Bacillati</taxon>
        <taxon>Actinomycetota</taxon>
        <taxon>Actinomycetes</taxon>
        <taxon>Micrococcales</taxon>
        <taxon>Micrococcaceae</taxon>
        <taxon>Arthrobacter</taxon>
    </lineage>
</organism>
<evidence type="ECO:0000259" key="7">
    <source>
        <dbReference type="PROSITE" id="PS51198"/>
    </source>
</evidence>
<evidence type="ECO:0000256" key="5">
    <source>
        <dbReference type="ARBA" id="ARBA00023125"/>
    </source>
</evidence>
<evidence type="ECO:0000256" key="2">
    <source>
        <dbReference type="ARBA" id="ARBA00022801"/>
    </source>
</evidence>
<feature type="domain" description="UvrD-like helicase ATP-binding" evidence="7">
    <location>
        <begin position="31"/>
        <end position="340"/>
    </location>
</feature>
<dbReference type="GO" id="GO:0043138">
    <property type="term" value="F:3'-5' DNA helicase activity"/>
    <property type="evidence" value="ECO:0007669"/>
    <property type="project" value="TreeGrafter"/>
</dbReference>
<keyword evidence="3 6" id="KW-0347">Helicase</keyword>
<proteinExistence type="predicted"/>
<dbReference type="GO" id="GO:0000725">
    <property type="term" value="P:recombinational repair"/>
    <property type="evidence" value="ECO:0007669"/>
    <property type="project" value="TreeGrafter"/>
</dbReference>
<dbReference type="PANTHER" id="PTHR11070">
    <property type="entry name" value="UVRD / RECB / PCRA DNA HELICASE FAMILY MEMBER"/>
    <property type="match status" value="1"/>
</dbReference>
<comment type="caution">
    <text evidence="8">The sequence shown here is derived from an EMBL/GenBank/DDBJ whole genome shotgun (WGS) entry which is preliminary data.</text>
</comment>
<name>A0A2V5IYJ0_9MICC</name>
<evidence type="ECO:0000313" key="8">
    <source>
        <dbReference type="EMBL" id="PYI39483.1"/>
    </source>
</evidence>